<sequence length="226" mass="25462">MSFPSGSDSDGSDSAVSSRSPPRYKNLLDTVKSLRRMGEDTRPKKKRKETESYTTTLKTLGILAGDSPRHRDIMLNHGALSPLLSLLQPEFSVFKGATWCLSKFFSGKPFVNLDQVRLALPVLQQQIRFLANQGCIKPFCELLAKPNPTLLILCLEGLENILKVGRADQEKGRSEVNNFAKSVNKCGGIYDKIHNLMLYENEDIRDRASKLFKRIWAEKEFPDLDS</sequence>
<evidence type="ECO:0000256" key="3">
    <source>
        <dbReference type="ARBA" id="ARBA00022737"/>
    </source>
</evidence>
<evidence type="ECO:0000256" key="2">
    <source>
        <dbReference type="ARBA" id="ARBA00022448"/>
    </source>
</evidence>
<dbReference type="PANTHER" id="PTHR23316">
    <property type="entry name" value="IMPORTIN ALPHA"/>
    <property type="match status" value="1"/>
</dbReference>
<dbReference type="InterPro" id="IPR000225">
    <property type="entry name" value="Armadillo"/>
</dbReference>
<feature type="compositionally biased region" description="Low complexity" evidence="5">
    <location>
        <begin position="1"/>
        <end position="21"/>
    </location>
</feature>
<dbReference type="Gene3D" id="1.25.10.10">
    <property type="entry name" value="Leucine-rich Repeat Variant"/>
    <property type="match status" value="2"/>
</dbReference>
<keyword evidence="3" id="KW-0677">Repeat</keyword>
<dbReference type="Proteomes" id="UP001374584">
    <property type="component" value="Unassembled WGS sequence"/>
</dbReference>
<evidence type="ECO:0000256" key="1">
    <source>
        <dbReference type="ARBA" id="ARBA00010394"/>
    </source>
</evidence>
<keyword evidence="2" id="KW-0813">Transport</keyword>
<reference evidence="6 7" key="1">
    <citation type="submission" date="2024-01" db="EMBL/GenBank/DDBJ databases">
        <title>The genomes of 5 underutilized Papilionoideae crops provide insights into root nodulation and disease resistanc.</title>
        <authorList>
            <person name="Jiang F."/>
        </authorList>
    </citation>
    <scope>NUCLEOTIDE SEQUENCE [LARGE SCALE GENOMIC DNA]</scope>
    <source>
        <strain evidence="6">JINMINGXINNONG_FW02</strain>
        <tissue evidence="6">Leaves</tissue>
    </source>
</reference>
<feature type="region of interest" description="Disordered" evidence="5">
    <location>
        <begin position="1"/>
        <end position="51"/>
    </location>
</feature>
<dbReference type="SMART" id="SM00185">
    <property type="entry name" value="ARM"/>
    <property type="match status" value="2"/>
</dbReference>
<keyword evidence="7" id="KW-1185">Reference proteome</keyword>
<name>A0AAN9RPG8_PHACN</name>
<dbReference type="GO" id="GO:0015031">
    <property type="term" value="P:protein transport"/>
    <property type="evidence" value="ECO:0007669"/>
    <property type="project" value="UniProtKB-KW"/>
</dbReference>
<comment type="caution">
    <text evidence="6">The sequence shown here is derived from an EMBL/GenBank/DDBJ whole genome shotgun (WGS) entry which is preliminary data.</text>
</comment>
<gene>
    <name evidence="6" type="ORF">VNO80_04625</name>
</gene>
<dbReference type="SUPFAM" id="SSF48371">
    <property type="entry name" value="ARM repeat"/>
    <property type="match status" value="1"/>
</dbReference>
<dbReference type="InterPro" id="IPR011989">
    <property type="entry name" value="ARM-like"/>
</dbReference>
<proteinExistence type="inferred from homology"/>
<dbReference type="AlphaFoldDB" id="A0AAN9RPG8"/>
<comment type="similarity">
    <text evidence="1">Belongs to the importin alpha family.</text>
</comment>
<keyword evidence="4" id="KW-0653">Protein transport</keyword>
<evidence type="ECO:0000256" key="4">
    <source>
        <dbReference type="ARBA" id="ARBA00022927"/>
    </source>
</evidence>
<evidence type="ECO:0000313" key="6">
    <source>
        <dbReference type="EMBL" id="KAK7379172.1"/>
    </source>
</evidence>
<dbReference type="EMBL" id="JAYMYR010000002">
    <property type="protein sequence ID" value="KAK7379172.1"/>
    <property type="molecule type" value="Genomic_DNA"/>
</dbReference>
<organism evidence="6 7">
    <name type="scientific">Phaseolus coccineus</name>
    <name type="common">Scarlet runner bean</name>
    <name type="synonym">Phaseolus multiflorus</name>
    <dbReference type="NCBI Taxonomy" id="3886"/>
    <lineage>
        <taxon>Eukaryota</taxon>
        <taxon>Viridiplantae</taxon>
        <taxon>Streptophyta</taxon>
        <taxon>Embryophyta</taxon>
        <taxon>Tracheophyta</taxon>
        <taxon>Spermatophyta</taxon>
        <taxon>Magnoliopsida</taxon>
        <taxon>eudicotyledons</taxon>
        <taxon>Gunneridae</taxon>
        <taxon>Pentapetalae</taxon>
        <taxon>rosids</taxon>
        <taxon>fabids</taxon>
        <taxon>Fabales</taxon>
        <taxon>Fabaceae</taxon>
        <taxon>Papilionoideae</taxon>
        <taxon>50 kb inversion clade</taxon>
        <taxon>NPAAA clade</taxon>
        <taxon>indigoferoid/millettioid clade</taxon>
        <taxon>Phaseoleae</taxon>
        <taxon>Phaseolus</taxon>
    </lineage>
</organism>
<accession>A0AAN9RPG8</accession>
<protein>
    <submittedName>
        <fullName evidence="6">Uncharacterized protein</fullName>
    </submittedName>
</protein>
<evidence type="ECO:0000256" key="5">
    <source>
        <dbReference type="SAM" id="MobiDB-lite"/>
    </source>
</evidence>
<dbReference type="InterPro" id="IPR016024">
    <property type="entry name" value="ARM-type_fold"/>
</dbReference>
<evidence type="ECO:0000313" key="7">
    <source>
        <dbReference type="Proteomes" id="UP001374584"/>
    </source>
</evidence>